<keyword evidence="1" id="KW-0808">Transferase</keyword>
<dbReference type="EMBL" id="FNVS01000023">
    <property type="protein sequence ID" value="SEG24077.1"/>
    <property type="molecule type" value="Genomic_DNA"/>
</dbReference>
<dbReference type="SMART" id="SM01059">
    <property type="entry name" value="CAT"/>
    <property type="match status" value="1"/>
</dbReference>
<dbReference type="InterPro" id="IPR023213">
    <property type="entry name" value="CAT-like_dom_sf"/>
</dbReference>
<accession>A0A8G2BYU0</accession>
<dbReference type="InterPro" id="IPR001707">
    <property type="entry name" value="Cmp_AcTrfase"/>
</dbReference>
<name>A0A8G2BYU0_9BACT</name>
<dbReference type="Gene3D" id="3.30.559.10">
    <property type="entry name" value="Chloramphenicol acetyltransferase-like domain"/>
    <property type="match status" value="1"/>
</dbReference>
<evidence type="ECO:0000313" key="1">
    <source>
        <dbReference type="EMBL" id="SEG24077.1"/>
    </source>
</evidence>
<keyword evidence="2" id="KW-1185">Reference proteome</keyword>
<gene>
    <name evidence="1" type="ORF">SAMN05444001_1239</name>
</gene>
<dbReference type="PANTHER" id="PTHR38474">
    <property type="entry name" value="SLR0299 PROTEIN"/>
    <property type="match status" value="1"/>
</dbReference>
<dbReference type="Proteomes" id="UP000236725">
    <property type="component" value="Unassembled WGS sequence"/>
</dbReference>
<dbReference type="Pfam" id="PF00302">
    <property type="entry name" value="CAT"/>
    <property type="match status" value="1"/>
</dbReference>
<reference evidence="1 2" key="1">
    <citation type="submission" date="2016-10" db="EMBL/GenBank/DDBJ databases">
        <authorList>
            <person name="Varghese N."/>
            <person name="Submissions S."/>
        </authorList>
    </citation>
    <scope>NUCLEOTIDE SEQUENCE [LARGE SCALE GENOMIC DNA]</scope>
    <source>
        <strain evidence="1 2">DSM 29073</strain>
    </source>
</reference>
<dbReference type="SUPFAM" id="SSF52777">
    <property type="entry name" value="CoA-dependent acyltransferases"/>
    <property type="match status" value="1"/>
</dbReference>
<dbReference type="RefSeq" id="WP_103984317.1">
    <property type="nucleotide sequence ID" value="NZ_FNVS01000023.1"/>
</dbReference>
<dbReference type="AlphaFoldDB" id="A0A8G2BYU0"/>
<dbReference type="GO" id="GO:0008811">
    <property type="term" value="F:chloramphenicol O-acetyltransferase activity"/>
    <property type="evidence" value="ECO:0007669"/>
    <property type="project" value="InterPro"/>
</dbReference>
<proteinExistence type="predicted"/>
<evidence type="ECO:0000313" key="2">
    <source>
        <dbReference type="Proteomes" id="UP000236725"/>
    </source>
</evidence>
<organism evidence="1 2">
    <name type="scientific">Parabacteroides chinchillae</name>
    <dbReference type="NCBI Taxonomy" id="871327"/>
    <lineage>
        <taxon>Bacteria</taxon>
        <taxon>Pseudomonadati</taxon>
        <taxon>Bacteroidota</taxon>
        <taxon>Bacteroidia</taxon>
        <taxon>Bacteroidales</taxon>
        <taxon>Tannerellaceae</taxon>
        <taxon>Parabacteroides</taxon>
    </lineage>
</organism>
<dbReference type="PANTHER" id="PTHR38474:SF1">
    <property type="entry name" value="SLR0299 PROTEIN"/>
    <property type="match status" value="1"/>
</dbReference>
<protein>
    <submittedName>
        <fullName evidence="1">Chloramphenicol O-acetyltransferase type A</fullName>
    </submittedName>
</protein>
<comment type="caution">
    <text evidence="1">The sequence shown here is derived from an EMBL/GenBank/DDBJ whole genome shotgun (WGS) entry which is preliminary data.</text>
</comment>
<sequence length="210" mass="24085">MKQVINLDDWNRKEHFNFFSAFDDPFFGVTTTVDFTNVYQQSKKRGISFFLYSVHFLLKCINDTTAFKLRIEKRQVVQYDKINISPTIGREDGTFGFGFFEYDANLDLFIENAGKEINRVKNSTGLSFSENTGREDVIRYSALPWFAFSEMKHAGSIKTGDSVPRISTGKLIQDEEKLLLPISISVHHGLMDGRNVAEFIQRLKDGQTTL</sequence>